<evidence type="ECO:0000256" key="2">
    <source>
        <dbReference type="SAM" id="SignalP"/>
    </source>
</evidence>
<dbReference type="Pfam" id="PF13365">
    <property type="entry name" value="Trypsin_2"/>
    <property type="match status" value="1"/>
</dbReference>
<proteinExistence type="predicted"/>
<feature type="chain" id="PRO_5045809159" evidence="2">
    <location>
        <begin position="23"/>
        <end position="623"/>
    </location>
</feature>
<dbReference type="EMBL" id="JBHRTB010000010">
    <property type="protein sequence ID" value="MFC3143365.1"/>
    <property type="molecule type" value="Genomic_DNA"/>
</dbReference>
<comment type="caution">
    <text evidence="4">The sequence shown here is derived from an EMBL/GenBank/DDBJ whole genome shotgun (WGS) entry which is preliminary data.</text>
</comment>
<keyword evidence="5" id="KW-1185">Reference proteome</keyword>
<gene>
    <name evidence="4" type="ORF">ACFOGP_11630</name>
</gene>
<accession>A0ABV7GT63</accession>
<reference evidence="5" key="1">
    <citation type="journal article" date="2019" name="Int. J. Syst. Evol. Microbiol.">
        <title>The Global Catalogue of Microorganisms (GCM) 10K type strain sequencing project: providing services to taxonomists for standard genome sequencing and annotation.</title>
        <authorList>
            <consortium name="The Broad Institute Genomics Platform"/>
            <consortium name="The Broad Institute Genome Sequencing Center for Infectious Disease"/>
            <person name="Wu L."/>
            <person name="Ma J."/>
        </authorList>
    </citation>
    <scope>NUCLEOTIDE SEQUENCE [LARGE SCALE GENOMIC DNA]</scope>
    <source>
        <strain evidence="5">KCTC 52366</strain>
    </source>
</reference>
<evidence type="ECO:0000256" key="1">
    <source>
        <dbReference type="SAM" id="MobiDB-lite"/>
    </source>
</evidence>
<dbReference type="InterPro" id="IPR036366">
    <property type="entry name" value="PGBDSf"/>
</dbReference>
<dbReference type="InterPro" id="IPR036365">
    <property type="entry name" value="PGBD-like_sf"/>
</dbReference>
<evidence type="ECO:0000313" key="5">
    <source>
        <dbReference type="Proteomes" id="UP001595632"/>
    </source>
</evidence>
<feature type="compositionally biased region" description="Low complexity" evidence="1">
    <location>
        <begin position="113"/>
        <end position="134"/>
    </location>
</feature>
<keyword evidence="2" id="KW-0732">Signal</keyword>
<feature type="signal peptide" evidence="2">
    <location>
        <begin position="1"/>
        <end position="22"/>
    </location>
</feature>
<dbReference type="Gene3D" id="1.10.101.10">
    <property type="entry name" value="PGBD-like superfamily/PGBD"/>
    <property type="match status" value="1"/>
</dbReference>
<sequence>MKKAFSALYSLVFIVWAGVAAAQGTFIQLEARPDLNSATQAARTYAANLTEVNGFRMASGWYGIALGPYTEEQAIQALAQLRAQGAIPPDSFLTEAAAYTQQFYPVGANALGTQTETDTPTGTQAQGQTQTQAEAEAEAETPEAEQTNEIPLVTEAEPEVVAEPEPEPEPEIVAEPEVIEDTETQQQAYQSEAALSREAKMELQRALQWFGFYAGAIDAAIGPGTRRSMAAWQEAEGLPVTGVLTTMQRDRLVGSYQSVLSSLGLGLRMDETAGIEMTMPLAMVEFDRYEPPFAHYESINDSGVRVLLISQTGTESTLLGLYDIMQTLEIVPVEGERNRTANSFTLTGENNRIKSYTYAVLTGGALKGFTLIWPAGEDRRFDVALRAMRDSFRAVPGAVLPDTIGDAALDRSVDLISGLKIRRPTSSRSGFFVDNSGMVLTTTEAVAGCGRISLDEVYTADVVAEDTGLGLALLQPQERLAPLDFARFQSAPVRLQSEIAVSGYSYEGLLSAPTLTYGTFADAQGLNGEPGLNRLALDASAGDAGGPVLDGTGAVVGMLLPAENPEGKRLPEDVTFTAAGTAVAEFLSNNGVSPAASTEIARLSGEDLAAYAAKVTVLVSCWP</sequence>
<organism evidence="4 5">
    <name type="scientific">Psychromarinibacter halotolerans</name>
    <dbReference type="NCBI Taxonomy" id="1775175"/>
    <lineage>
        <taxon>Bacteria</taxon>
        <taxon>Pseudomonadati</taxon>
        <taxon>Pseudomonadota</taxon>
        <taxon>Alphaproteobacteria</taxon>
        <taxon>Rhodobacterales</taxon>
        <taxon>Paracoccaceae</taxon>
        <taxon>Psychromarinibacter</taxon>
    </lineage>
</organism>
<dbReference type="RefSeq" id="WP_275630658.1">
    <property type="nucleotide sequence ID" value="NZ_JARGYD010000001.1"/>
</dbReference>
<dbReference type="GO" id="GO:0008233">
    <property type="term" value="F:peptidase activity"/>
    <property type="evidence" value="ECO:0007669"/>
    <property type="project" value="UniProtKB-KW"/>
</dbReference>
<dbReference type="Proteomes" id="UP001595632">
    <property type="component" value="Unassembled WGS sequence"/>
</dbReference>
<protein>
    <submittedName>
        <fullName evidence="4">Serine protease</fullName>
    </submittedName>
</protein>
<feature type="compositionally biased region" description="Acidic residues" evidence="1">
    <location>
        <begin position="156"/>
        <end position="170"/>
    </location>
</feature>
<name>A0ABV7GT63_9RHOB</name>
<dbReference type="Gene3D" id="2.40.10.120">
    <property type="match status" value="1"/>
</dbReference>
<keyword evidence="4" id="KW-0378">Hydrolase</keyword>
<dbReference type="GO" id="GO:0006508">
    <property type="term" value="P:proteolysis"/>
    <property type="evidence" value="ECO:0007669"/>
    <property type="project" value="UniProtKB-KW"/>
</dbReference>
<dbReference type="InterPro" id="IPR009003">
    <property type="entry name" value="Peptidase_S1_PA"/>
</dbReference>
<keyword evidence="4" id="KW-0645">Protease</keyword>
<dbReference type="SUPFAM" id="SSF50494">
    <property type="entry name" value="Trypsin-like serine proteases"/>
    <property type="match status" value="1"/>
</dbReference>
<evidence type="ECO:0000259" key="3">
    <source>
        <dbReference type="Pfam" id="PF01471"/>
    </source>
</evidence>
<dbReference type="Pfam" id="PF01471">
    <property type="entry name" value="PG_binding_1"/>
    <property type="match status" value="1"/>
</dbReference>
<feature type="region of interest" description="Disordered" evidence="1">
    <location>
        <begin position="111"/>
        <end position="170"/>
    </location>
</feature>
<dbReference type="InterPro" id="IPR002477">
    <property type="entry name" value="Peptidoglycan-bd-like"/>
</dbReference>
<dbReference type="SUPFAM" id="SSF47090">
    <property type="entry name" value="PGBD-like"/>
    <property type="match status" value="1"/>
</dbReference>
<feature type="domain" description="Peptidoglycan binding-like" evidence="3">
    <location>
        <begin position="201"/>
        <end position="251"/>
    </location>
</feature>
<evidence type="ECO:0000313" key="4">
    <source>
        <dbReference type="EMBL" id="MFC3143365.1"/>
    </source>
</evidence>